<reference evidence="2 3" key="1">
    <citation type="submission" date="2016-04" db="EMBL/GenBank/DDBJ databases">
        <title>A degradative enzymes factory behind the ericoid mycorrhizal symbiosis.</title>
        <authorList>
            <consortium name="DOE Joint Genome Institute"/>
            <person name="Martino E."/>
            <person name="Morin E."/>
            <person name="Grelet G."/>
            <person name="Kuo A."/>
            <person name="Kohler A."/>
            <person name="Daghino S."/>
            <person name="Barry K."/>
            <person name="Choi C."/>
            <person name="Cichocki N."/>
            <person name="Clum A."/>
            <person name="Copeland A."/>
            <person name="Hainaut M."/>
            <person name="Haridas S."/>
            <person name="Labutti K."/>
            <person name="Lindquist E."/>
            <person name="Lipzen A."/>
            <person name="Khouja H.-R."/>
            <person name="Murat C."/>
            <person name="Ohm R."/>
            <person name="Olson A."/>
            <person name="Spatafora J."/>
            <person name="Veneault-Fourrey C."/>
            <person name="Henrissat B."/>
            <person name="Grigoriev I."/>
            <person name="Martin F."/>
            <person name="Perotto S."/>
        </authorList>
    </citation>
    <scope>NUCLEOTIDE SEQUENCE [LARGE SCALE GENOMIC DNA]</scope>
    <source>
        <strain evidence="2 3">E</strain>
    </source>
</reference>
<sequence>MKLSTLLAAFTGTIGVAIGISTGVTQNYDGYTVSTVGEPRNGPARYTNGKLNTTERAWLGGGAQFNGSWTMPADTKYIAIDDNYNGTVTLTELSPRGGQHYATIYWDFNCPGVQAVATVWNFGCGGACVYKNSGFDSIGLGQDTTYSPWPTANIYADDRCTQYEAHAGIWADRTWGCTNKAGGQTWNSFYLYDGC</sequence>
<keyword evidence="1" id="KW-0732">Signal</keyword>
<organism evidence="2 3">
    <name type="scientific">Hyaloscypha bicolor E</name>
    <dbReference type="NCBI Taxonomy" id="1095630"/>
    <lineage>
        <taxon>Eukaryota</taxon>
        <taxon>Fungi</taxon>
        <taxon>Dikarya</taxon>
        <taxon>Ascomycota</taxon>
        <taxon>Pezizomycotina</taxon>
        <taxon>Leotiomycetes</taxon>
        <taxon>Helotiales</taxon>
        <taxon>Hyaloscyphaceae</taxon>
        <taxon>Hyaloscypha</taxon>
        <taxon>Hyaloscypha bicolor</taxon>
    </lineage>
</organism>
<keyword evidence="3" id="KW-1185">Reference proteome</keyword>
<gene>
    <name evidence="2" type="ORF">K444DRAFT_724139</name>
</gene>
<dbReference type="OrthoDB" id="5397144at2759"/>
<feature type="chain" id="PRO_5014443381" evidence="1">
    <location>
        <begin position="20"/>
        <end position="195"/>
    </location>
</feature>
<dbReference type="InParanoid" id="A0A2J6T6J1"/>
<dbReference type="AlphaFoldDB" id="A0A2J6T6J1"/>
<name>A0A2J6T6J1_9HELO</name>
<dbReference type="EMBL" id="KZ613817">
    <property type="protein sequence ID" value="PMD58637.1"/>
    <property type="molecule type" value="Genomic_DNA"/>
</dbReference>
<accession>A0A2J6T6J1</accession>
<dbReference type="RefSeq" id="XP_024735541.1">
    <property type="nucleotide sequence ID" value="XM_024888605.1"/>
</dbReference>
<dbReference type="Proteomes" id="UP000235371">
    <property type="component" value="Unassembled WGS sequence"/>
</dbReference>
<dbReference type="GeneID" id="36596681"/>
<evidence type="ECO:0000313" key="3">
    <source>
        <dbReference type="Proteomes" id="UP000235371"/>
    </source>
</evidence>
<proteinExistence type="predicted"/>
<evidence type="ECO:0000256" key="1">
    <source>
        <dbReference type="SAM" id="SignalP"/>
    </source>
</evidence>
<evidence type="ECO:0000313" key="2">
    <source>
        <dbReference type="EMBL" id="PMD58637.1"/>
    </source>
</evidence>
<feature type="signal peptide" evidence="1">
    <location>
        <begin position="1"/>
        <end position="19"/>
    </location>
</feature>
<protein>
    <submittedName>
        <fullName evidence="2">Uncharacterized protein</fullName>
    </submittedName>
</protein>